<dbReference type="EMBL" id="BMNK01000016">
    <property type="protein sequence ID" value="GGP14676.1"/>
    <property type="molecule type" value="Genomic_DNA"/>
</dbReference>
<dbReference type="AlphaFoldDB" id="A0A918AF63"/>
<accession>A0A918AF63</accession>
<dbReference type="Proteomes" id="UP000660745">
    <property type="component" value="Unassembled WGS sequence"/>
</dbReference>
<dbReference type="SUPFAM" id="SSF50475">
    <property type="entry name" value="FMN-binding split barrel"/>
    <property type="match status" value="1"/>
</dbReference>
<comment type="caution">
    <text evidence="2">The sequence shown here is derived from an EMBL/GenBank/DDBJ whole genome shotgun (WGS) entry which is preliminary data.</text>
</comment>
<evidence type="ECO:0000313" key="3">
    <source>
        <dbReference type="Proteomes" id="UP000660745"/>
    </source>
</evidence>
<dbReference type="Pfam" id="PF01243">
    <property type="entry name" value="PNPOx_N"/>
    <property type="match status" value="1"/>
</dbReference>
<gene>
    <name evidence="2" type="ORF">GCM10012278_71450</name>
</gene>
<name>A0A918AF63_9ACTN</name>
<reference evidence="2" key="1">
    <citation type="journal article" date="2014" name="Int. J. Syst. Evol. Microbiol.">
        <title>Complete genome sequence of Corynebacterium casei LMG S-19264T (=DSM 44701T), isolated from a smear-ripened cheese.</title>
        <authorList>
            <consortium name="US DOE Joint Genome Institute (JGI-PGF)"/>
            <person name="Walter F."/>
            <person name="Albersmeier A."/>
            <person name="Kalinowski J."/>
            <person name="Ruckert C."/>
        </authorList>
    </citation>
    <scope>NUCLEOTIDE SEQUENCE</scope>
    <source>
        <strain evidence="2">CGMCC 4.7430</strain>
    </source>
</reference>
<dbReference type="Gene3D" id="2.30.110.10">
    <property type="entry name" value="Electron Transport, Fmn-binding Protein, Chain A"/>
    <property type="match status" value="1"/>
</dbReference>
<feature type="domain" description="Pyridoxamine 5'-phosphate oxidase N-terminal" evidence="1">
    <location>
        <begin position="67"/>
        <end position="177"/>
    </location>
</feature>
<reference evidence="2" key="2">
    <citation type="submission" date="2020-09" db="EMBL/GenBank/DDBJ databases">
        <authorList>
            <person name="Sun Q."/>
            <person name="Zhou Y."/>
        </authorList>
    </citation>
    <scope>NUCLEOTIDE SEQUENCE</scope>
    <source>
        <strain evidence="2">CGMCC 4.7430</strain>
    </source>
</reference>
<protein>
    <recommendedName>
        <fullName evidence="1">Pyridoxamine 5'-phosphate oxidase N-terminal domain-containing protein</fullName>
    </recommendedName>
</protein>
<dbReference type="InterPro" id="IPR011576">
    <property type="entry name" value="Pyridox_Oxase_N"/>
</dbReference>
<organism evidence="2 3">
    <name type="scientific">Nonomuraea glycinis</name>
    <dbReference type="NCBI Taxonomy" id="2047744"/>
    <lineage>
        <taxon>Bacteria</taxon>
        <taxon>Bacillati</taxon>
        <taxon>Actinomycetota</taxon>
        <taxon>Actinomycetes</taxon>
        <taxon>Streptosporangiales</taxon>
        <taxon>Streptosporangiaceae</taxon>
        <taxon>Nonomuraea</taxon>
    </lineage>
</organism>
<sequence length="199" mass="21829">MGHDLTGPVGEVAFTDGAMIQRPGPMDDTADRRGLTSATLATVNAPARTLDRRIRDTLDRLERDVDGWFATADPAGLPYLMPLSFLWDGRSLLISTARTNPTARFLEATGKVRVALGPTRDVVLIDAEVREVIAAAEIPAETGDAFAAKAGFDPREQRGAYPYFRIVPLRIQAWREVNELAQRDVMIDGKWLSTPGTDH</sequence>
<proteinExistence type="predicted"/>
<evidence type="ECO:0000313" key="2">
    <source>
        <dbReference type="EMBL" id="GGP14676.1"/>
    </source>
</evidence>
<dbReference type="InterPro" id="IPR012349">
    <property type="entry name" value="Split_barrel_FMN-bd"/>
</dbReference>
<evidence type="ECO:0000259" key="1">
    <source>
        <dbReference type="Pfam" id="PF01243"/>
    </source>
</evidence>
<keyword evidence="3" id="KW-1185">Reference proteome</keyword>